<comment type="caution">
    <text evidence="1">The sequence shown here is derived from an EMBL/GenBank/DDBJ whole genome shotgun (WGS) entry which is preliminary data.</text>
</comment>
<name>A0ABV3X6A1_9FIRM</name>
<evidence type="ECO:0000313" key="1">
    <source>
        <dbReference type="EMBL" id="MEX5285720.1"/>
    </source>
</evidence>
<accession>A0ABV3X6A1</accession>
<proteinExistence type="predicted"/>
<protein>
    <submittedName>
        <fullName evidence="1">Uncharacterized protein</fullName>
    </submittedName>
</protein>
<organism evidence="1 2">
    <name type="scientific">Selenomonas sputigena</name>
    <dbReference type="NCBI Taxonomy" id="69823"/>
    <lineage>
        <taxon>Bacteria</taxon>
        <taxon>Bacillati</taxon>
        <taxon>Bacillota</taxon>
        <taxon>Negativicutes</taxon>
        <taxon>Selenomonadales</taxon>
        <taxon>Selenomonadaceae</taxon>
        <taxon>Selenomonas</taxon>
    </lineage>
</organism>
<keyword evidence="2" id="KW-1185">Reference proteome</keyword>
<gene>
    <name evidence="1" type="ORF">QCO44_08755</name>
</gene>
<evidence type="ECO:0000313" key="2">
    <source>
        <dbReference type="Proteomes" id="UP001559623"/>
    </source>
</evidence>
<dbReference type="EMBL" id="JARVLH010000005">
    <property type="protein sequence ID" value="MEX5285720.1"/>
    <property type="molecule type" value="Genomic_DNA"/>
</dbReference>
<dbReference type="Proteomes" id="UP001559623">
    <property type="component" value="Unassembled WGS sequence"/>
</dbReference>
<dbReference type="RefSeq" id="WP_368847445.1">
    <property type="nucleotide sequence ID" value="NZ_CP194411.1"/>
</dbReference>
<reference evidence="1 2" key="1">
    <citation type="submission" date="2023-04" db="EMBL/GenBank/DDBJ databases">
        <title>Genome Sequence of Selenomonas sputigena ATCC 33150.</title>
        <authorList>
            <person name="Miller D.P."/>
            <person name="Anvari S."/>
            <person name="Polson S.W."/>
            <person name="Macdonald M."/>
            <person name="Mcdowell J.V."/>
        </authorList>
    </citation>
    <scope>NUCLEOTIDE SEQUENCE [LARGE SCALE GENOMIC DNA]</scope>
    <source>
        <strain evidence="1 2">ATCC 33150</strain>
    </source>
</reference>
<sequence>MENGSLAFGSGLRLLHRRLDFQPRRMQSPLPFQFSLPGFIDLALPHACIGRCGLNGWSKKTREEQEHYPYILFCLHVLPHISRTAALFIEVVVIMKKACVKTYENVHNESVFPAAKPYFSNPNECFCCAKVA</sequence>